<keyword evidence="3" id="KW-1003">Cell membrane</keyword>
<dbReference type="PANTHER" id="PTHR24248">
    <property type="entry name" value="ADRENERGIC RECEPTOR-RELATED G-PROTEIN COUPLED RECEPTOR"/>
    <property type="match status" value="1"/>
</dbReference>
<dbReference type="EMBL" id="JBBPFD010000011">
    <property type="protein sequence ID" value="KAK7906695.1"/>
    <property type="molecule type" value="Genomic_DNA"/>
</dbReference>
<feature type="transmembrane region" description="Helical" evidence="19">
    <location>
        <begin position="118"/>
        <end position="139"/>
    </location>
</feature>
<dbReference type="Pfam" id="PF00001">
    <property type="entry name" value="7tm_1"/>
    <property type="match status" value="1"/>
</dbReference>
<evidence type="ECO:0000313" key="21">
    <source>
        <dbReference type="EMBL" id="KAK7906695.1"/>
    </source>
</evidence>
<comment type="similarity">
    <text evidence="18">Belongs to the G-protein coupled receptor 1 family.</text>
</comment>
<comment type="caution">
    <text evidence="21">The sequence shown here is derived from an EMBL/GenBank/DDBJ whole genome shotgun (WGS) entry which is preliminary data.</text>
</comment>
<sequence>MARQLVFGALLLNSSNNDSWNNVTARPVSAESDAAERNNAAFRLGLAVTLALITLATTLSNAFVIVTIYKSRKLHTPANFLIASLALTDLLVSVLVMPISALYTVLQSWTLGQVMCDIWLSSDITCCTASILHLCVIALDRYWAITDAVEYAKKRTPRRAAGMIATAWVIAISISLPPFFWRQVKAEEVTSCNVNTDHIFYTIYSTFGAFYIPTLLLIALYGRIYVEARKRILKQSNNKAGKRLTSAHLLTNSPGSVASSTCLNYGTHTDTPSSSCCDPSSSPSACSQVKVTVSDALLEKKRICAARERKATKTLGIILGAYIVCWLPFFIYTLLVPVCESCLHAELFDIFTWLGYLNSLINPIIYTMSNEDFKQAFHKMIRFKWCRGRAQSDPRDALSAASTRQRRDSYDRARGGSARAANVISEHTPVARALHVYVTLKTSSHVFNHLIFTGSSNHSKQRGLTRL</sequence>
<evidence type="ECO:0000256" key="12">
    <source>
        <dbReference type="ARBA" id="ARBA00023170"/>
    </source>
</evidence>
<feature type="transmembrane region" description="Helical" evidence="19">
    <location>
        <begin position="40"/>
        <end position="68"/>
    </location>
</feature>
<dbReference type="Proteomes" id="UP001460270">
    <property type="component" value="Unassembled WGS sequence"/>
</dbReference>
<dbReference type="GO" id="GO:0007268">
    <property type="term" value="P:chemical synaptic transmission"/>
    <property type="evidence" value="ECO:0007669"/>
    <property type="project" value="InterPro"/>
</dbReference>
<feature type="domain" description="G-protein coupled receptors family 1 profile" evidence="20">
    <location>
        <begin position="60"/>
        <end position="366"/>
    </location>
</feature>
<dbReference type="PRINTS" id="PR00513">
    <property type="entry name" value="5HT1BRECEPTR"/>
</dbReference>
<evidence type="ECO:0000256" key="2">
    <source>
        <dbReference type="ARBA" id="ARBA00017606"/>
    </source>
</evidence>
<evidence type="ECO:0000256" key="5">
    <source>
        <dbReference type="ARBA" id="ARBA00022610"/>
    </source>
</evidence>
<comment type="subcellular location">
    <subcellularLocation>
        <location evidence="1">Cell membrane</location>
        <topology evidence="1">Multi-pass membrane protein</topology>
    </subcellularLocation>
</comment>
<evidence type="ECO:0000256" key="15">
    <source>
        <dbReference type="ARBA" id="ARBA00023288"/>
    </source>
</evidence>
<name>A0AAW0NQ73_9GOBI</name>
<evidence type="ECO:0000256" key="19">
    <source>
        <dbReference type="SAM" id="Phobius"/>
    </source>
</evidence>
<keyword evidence="4" id="KW-0597">Phosphoprotein</keyword>
<evidence type="ECO:0000256" key="6">
    <source>
        <dbReference type="ARBA" id="ARBA00022692"/>
    </source>
</evidence>
<evidence type="ECO:0000259" key="20">
    <source>
        <dbReference type="PROSITE" id="PS50262"/>
    </source>
</evidence>
<dbReference type="GO" id="GO:0005886">
    <property type="term" value="C:plasma membrane"/>
    <property type="evidence" value="ECO:0007669"/>
    <property type="project" value="UniProtKB-SubCell"/>
</dbReference>
<dbReference type="SUPFAM" id="SSF81321">
    <property type="entry name" value="Family A G protein-coupled receptor-like"/>
    <property type="match status" value="1"/>
</dbReference>
<evidence type="ECO:0000256" key="11">
    <source>
        <dbReference type="ARBA" id="ARBA00023157"/>
    </source>
</evidence>
<keyword evidence="14 18" id="KW-0807">Transducer</keyword>
<evidence type="ECO:0000256" key="9">
    <source>
        <dbReference type="ARBA" id="ARBA00023136"/>
    </source>
</evidence>
<keyword evidence="5" id="KW-0085">Behavior</keyword>
<keyword evidence="7 19" id="KW-1133">Transmembrane helix</keyword>
<evidence type="ECO:0000256" key="1">
    <source>
        <dbReference type="ARBA" id="ARBA00004651"/>
    </source>
</evidence>
<keyword evidence="15" id="KW-0449">Lipoprotein</keyword>
<feature type="transmembrane region" description="Helical" evidence="19">
    <location>
        <begin position="160"/>
        <end position="181"/>
    </location>
</feature>
<evidence type="ECO:0000256" key="10">
    <source>
        <dbReference type="ARBA" id="ARBA00023139"/>
    </source>
</evidence>
<evidence type="ECO:0000256" key="7">
    <source>
        <dbReference type="ARBA" id="ARBA00022989"/>
    </source>
</evidence>
<dbReference type="PANTHER" id="PTHR24248:SF201">
    <property type="entry name" value="5-HYDROXYTRYPTAMINE RECEPTOR 1B"/>
    <property type="match status" value="1"/>
</dbReference>
<dbReference type="InterPro" id="IPR002147">
    <property type="entry name" value="5HT1B_rcpt"/>
</dbReference>
<evidence type="ECO:0000256" key="17">
    <source>
        <dbReference type="ARBA" id="ARBA00032311"/>
    </source>
</evidence>
<reference evidence="22" key="1">
    <citation type="submission" date="2024-04" db="EMBL/GenBank/DDBJ databases">
        <title>Salinicola lusitanus LLJ914,a marine bacterium isolated from the Okinawa Trough.</title>
        <authorList>
            <person name="Li J."/>
        </authorList>
    </citation>
    <scope>NUCLEOTIDE SEQUENCE [LARGE SCALE GENOMIC DNA]</scope>
</reference>
<evidence type="ECO:0000256" key="14">
    <source>
        <dbReference type="ARBA" id="ARBA00023224"/>
    </source>
</evidence>
<feature type="transmembrane region" description="Helical" evidence="19">
    <location>
        <begin position="201"/>
        <end position="226"/>
    </location>
</feature>
<keyword evidence="12 18" id="KW-0675">Receptor</keyword>
<keyword evidence="10" id="KW-0564">Palmitate</keyword>
<keyword evidence="6 18" id="KW-0812">Transmembrane</keyword>
<dbReference type="Gene3D" id="1.20.1070.10">
    <property type="entry name" value="Rhodopsin 7-helix transmembrane proteins"/>
    <property type="match status" value="1"/>
</dbReference>
<dbReference type="PRINTS" id="PR00237">
    <property type="entry name" value="GPCRRHODOPSN"/>
</dbReference>
<dbReference type="AlphaFoldDB" id="A0AAW0NQ73"/>
<evidence type="ECO:0000256" key="4">
    <source>
        <dbReference type="ARBA" id="ARBA00022553"/>
    </source>
</evidence>
<protein>
    <recommendedName>
        <fullName evidence="2">5-hydroxytryptamine receptor 1B</fullName>
    </recommendedName>
    <alternativeName>
        <fullName evidence="17">Serotonin receptor 1B</fullName>
    </alternativeName>
</protein>
<dbReference type="InterPro" id="IPR017452">
    <property type="entry name" value="GPCR_Rhodpsn_7TM"/>
</dbReference>
<evidence type="ECO:0000313" key="22">
    <source>
        <dbReference type="Proteomes" id="UP001460270"/>
    </source>
</evidence>
<keyword evidence="13" id="KW-0325">Glycoprotein</keyword>
<keyword evidence="11" id="KW-1015">Disulfide bond</keyword>
<dbReference type="PRINTS" id="PR01101">
    <property type="entry name" value="5HTRECEPTOR"/>
</dbReference>
<dbReference type="PROSITE" id="PS00237">
    <property type="entry name" value="G_PROTEIN_RECEP_F1_1"/>
    <property type="match status" value="1"/>
</dbReference>
<dbReference type="GO" id="GO:0045202">
    <property type="term" value="C:synapse"/>
    <property type="evidence" value="ECO:0007669"/>
    <property type="project" value="GOC"/>
</dbReference>
<keyword evidence="22" id="KW-1185">Reference proteome</keyword>
<evidence type="ECO:0000256" key="3">
    <source>
        <dbReference type="ARBA" id="ARBA00022475"/>
    </source>
</evidence>
<proteinExistence type="inferred from homology"/>
<comment type="subunit">
    <text evidence="16">Homodimer. Heterodimer with HTR1D.</text>
</comment>
<gene>
    <name evidence="21" type="ORF">WMY93_015307</name>
</gene>
<dbReference type="GO" id="GO:0046849">
    <property type="term" value="P:bone remodeling"/>
    <property type="evidence" value="ECO:0007669"/>
    <property type="project" value="InterPro"/>
</dbReference>
<dbReference type="GO" id="GO:0043410">
    <property type="term" value="P:positive regulation of MAPK cascade"/>
    <property type="evidence" value="ECO:0007669"/>
    <property type="project" value="TreeGrafter"/>
</dbReference>
<dbReference type="GO" id="GO:0071880">
    <property type="term" value="P:adenylate cyclase-activating adrenergic receptor signaling pathway"/>
    <property type="evidence" value="ECO:0007669"/>
    <property type="project" value="TreeGrafter"/>
</dbReference>
<dbReference type="GO" id="GO:0050795">
    <property type="term" value="P:regulation of behavior"/>
    <property type="evidence" value="ECO:0007669"/>
    <property type="project" value="InterPro"/>
</dbReference>
<dbReference type="InterPro" id="IPR000276">
    <property type="entry name" value="GPCR_Rhodpsn"/>
</dbReference>
<keyword evidence="9 19" id="KW-0472">Membrane</keyword>
<dbReference type="CDD" id="cd15333">
    <property type="entry name" value="7tmA_5-HT1B_1D"/>
    <property type="match status" value="1"/>
</dbReference>
<feature type="transmembrane region" description="Helical" evidence="19">
    <location>
        <begin position="315"/>
        <end position="335"/>
    </location>
</feature>
<dbReference type="PROSITE" id="PS50262">
    <property type="entry name" value="G_PROTEIN_RECEP_F1_2"/>
    <property type="match status" value="1"/>
</dbReference>
<evidence type="ECO:0000256" key="16">
    <source>
        <dbReference type="ARBA" id="ARBA00025985"/>
    </source>
</evidence>
<dbReference type="InterPro" id="IPR002231">
    <property type="entry name" value="5HT_rcpt"/>
</dbReference>
<dbReference type="GO" id="GO:0004993">
    <property type="term" value="F:G protein-coupled serotonin receptor activity"/>
    <property type="evidence" value="ECO:0007669"/>
    <property type="project" value="InterPro"/>
</dbReference>
<evidence type="ECO:0000256" key="8">
    <source>
        <dbReference type="ARBA" id="ARBA00023040"/>
    </source>
</evidence>
<keyword evidence="8 18" id="KW-0297">G-protein coupled receptor</keyword>
<dbReference type="GO" id="GO:0042310">
    <property type="term" value="P:vasoconstriction"/>
    <property type="evidence" value="ECO:0007669"/>
    <property type="project" value="InterPro"/>
</dbReference>
<feature type="transmembrane region" description="Helical" evidence="19">
    <location>
        <begin position="80"/>
        <end position="106"/>
    </location>
</feature>
<evidence type="ECO:0000256" key="18">
    <source>
        <dbReference type="RuleBase" id="RU000688"/>
    </source>
</evidence>
<organism evidence="21 22">
    <name type="scientific">Mugilogobius chulae</name>
    <name type="common">yellowstripe goby</name>
    <dbReference type="NCBI Taxonomy" id="88201"/>
    <lineage>
        <taxon>Eukaryota</taxon>
        <taxon>Metazoa</taxon>
        <taxon>Chordata</taxon>
        <taxon>Craniata</taxon>
        <taxon>Vertebrata</taxon>
        <taxon>Euteleostomi</taxon>
        <taxon>Actinopterygii</taxon>
        <taxon>Neopterygii</taxon>
        <taxon>Teleostei</taxon>
        <taxon>Neoteleostei</taxon>
        <taxon>Acanthomorphata</taxon>
        <taxon>Gobiaria</taxon>
        <taxon>Gobiiformes</taxon>
        <taxon>Gobioidei</taxon>
        <taxon>Gobiidae</taxon>
        <taxon>Gobionellinae</taxon>
        <taxon>Mugilogobius</taxon>
    </lineage>
</organism>
<accession>A0AAW0NQ73</accession>
<dbReference type="SMART" id="SM01381">
    <property type="entry name" value="7TM_GPCR_Srsx"/>
    <property type="match status" value="1"/>
</dbReference>
<evidence type="ECO:0000256" key="13">
    <source>
        <dbReference type="ARBA" id="ARBA00023180"/>
    </source>
</evidence>